<dbReference type="InterPro" id="IPR012338">
    <property type="entry name" value="Beta-lactam/transpept-like"/>
</dbReference>
<dbReference type="InterPro" id="IPR001466">
    <property type="entry name" value="Beta-lactam-related"/>
</dbReference>
<dbReference type="Pfam" id="PF00144">
    <property type="entry name" value="Beta-lactamase"/>
    <property type="match status" value="1"/>
</dbReference>
<dbReference type="PANTHER" id="PTHR46825">
    <property type="entry name" value="D-ALANYL-D-ALANINE-CARBOXYPEPTIDASE/ENDOPEPTIDASE AMPH"/>
    <property type="match status" value="1"/>
</dbReference>
<dbReference type="InterPro" id="IPR050491">
    <property type="entry name" value="AmpC-like"/>
</dbReference>
<proteinExistence type="predicted"/>
<dbReference type="Proteomes" id="UP000249304">
    <property type="component" value="Unassembled WGS sequence"/>
</dbReference>
<reference evidence="3 4" key="1">
    <citation type="submission" date="2018-01" db="EMBL/GenBank/DDBJ databases">
        <title>Draft genome sequence of Nonomuraea sp. KC333.</title>
        <authorList>
            <person name="Sahin N."/>
            <person name="Saygin H."/>
            <person name="Ay H."/>
        </authorList>
    </citation>
    <scope>NUCLEOTIDE SEQUENCE [LARGE SCALE GENOMIC DNA]</scope>
    <source>
        <strain evidence="3 4">KC333</strain>
    </source>
</reference>
<accession>A0A2W2E0T0</accession>
<name>A0A2W2E0T0_9ACTN</name>
<evidence type="ECO:0000313" key="3">
    <source>
        <dbReference type="EMBL" id="PZG03147.1"/>
    </source>
</evidence>
<feature type="domain" description="Beta-lactamase-related" evidence="2">
    <location>
        <begin position="62"/>
        <end position="393"/>
    </location>
</feature>
<dbReference type="EMBL" id="POUD01000450">
    <property type="protein sequence ID" value="PZG03147.1"/>
    <property type="molecule type" value="Genomic_DNA"/>
</dbReference>
<gene>
    <name evidence="3" type="ORF">C1J01_46455</name>
</gene>
<evidence type="ECO:0000256" key="1">
    <source>
        <dbReference type="SAM" id="MobiDB-lite"/>
    </source>
</evidence>
<organism evidence="3 4">
    <name type="scientific">Nonomuraea aridisoli</name>
    <dbReference type="NCBI Taxonomy" id="2070368"/>
    <lineage>
        <taxon>Bacteria</taxon>
        <taxon>Bacillati</taxon>
        <taxon>Actinomycetota</taxon>
        <taxon>Actinomycetes</taxon>
        <taxon>Streptosporangiales</taxon>
        <taxon>Streptosporangiaceae</taxon>
        <taxon>Nonomuraea</taxon>
    </lineage>
</organism>
<dbReference type="RefSeq" id="WP_111185395.1">
    <property type="nucleotide sequence ID" value="NZ_POUD01000450.1"/>
</dbReference>
<dbReference type="AlphaFoldDB" id="A0A2W2E0T0"/>
<protein>
    <submittedName>
        <fullName evidence="3">Alkaline D-peptidase</fullName>
    </submittedName>
</protein>
<sequence length="428" mass="45981">MNGSEIAASGPREAHTDQIKPGGRMRAFRRVGITTALAAALLGGVAASGAAAADGGQDRPELQRAIQAFVDAGFAGVQLRVNDERGEWAGSAGVRKLGTTAKPPTNGHFRIGSTTKNFTATLMLKLVAAGEVELDAPVADHLPQYGLDRRITVRMLLQHTSGLIDYTFDVLPDGTQVSLIPWQGVEWVDKRFHTYKDDELVRLSLSRRPKFEPGTGWSYSNTNYVLAKLLIEKVTGHSYAVEMRRRILGPLKLEDTVVPGARSDMPAPYAHAYYRYEDAGQWKVIDVTRQNPSWISAAGEMISTTEDLHTFFSALNDGTLLPAALLAEMREPHPGSAGLYGRYGLGVYVQDTGPDCAGVILNHNGSNNGYGALMYSTPDGKKTMTASITSGDAAMDVATEFPKALNDLIDAVFCDGQAASADAPKPAQ</sequence>
<dbReference type="Gene3D" id="3.40.710.10">
    <property type="entry name" value="DD-peptidase/beta-lactamase superfamily"/>
    <property type="match status" value="1"/>
</dbReference>
<dbReference type="SUPFAM" id="SSF56601">
    <property type="entry name" value="beta-lactamase/transpeptidase-like"/>
    <property type="match status" value="1"/>
</dbReference>
<comment type="caution">
    <text evidence="3">The sequence shown here is derived from an EMBL/GenBank/DDBJ whole genome shotgun (WGS) entry which is preliminary data.</text>
</comment>
<feature type="region of interest" description="Disordered" evidence="1">
    <location>
        <begin position="1"/>
        <end position="23"/>
    </location>
</feature>
<keyword evidence="4" id="KW-1185">Reference proteome</keyword>
<dbReference type="OrthoDB" id="3499702at2"/>
<evidence type="ECO:0000313" key="4">
    <source>
        <dbReference type="Proteomes" id="UP000249304"/>
    </source>
</evidence>
<evidence type="ECO:0000259" key="2">
    <source>
        <dbReference type="Pfam" id="PF00144"/>
    </source>
</evidence>
<dbReference type="PANTHER" id="PTHR46825:SF7">
    <property type="entry name" value="D-ALANYL-D-ALANINE CARBOXYPEPTIDASE"/>
    <property type="match status" value="1"/>
</dbReference>